<dbReference type="Pfam" id="PF04116">
    <property type="entry name" value="FA_hydroxylase"/>
    <property type="match status" value="1"/>
</dbReference>
<evidence type="ECO:0000259" key="5">
    <source>
        <dbReference type="Pfam" id="PF04116"/>
    </source>
</evidence>
<keyword evidence="7" id="KW-1185">Reference proteome</keyword>
<dbReference type="AlphaFoldDB" id="A0A2J6PGY7"/>
<sequence>MATFSNIWGSILALGYPPAAIEFIGTLLVQLCSFWLPAILYLSFDHLAPSFSERHKIQPPQKQPTAAEIRHCAAIVLRNQAMSCLIHLGLLYLNTLQGKPSAYNFSPSLPSLLTFIRDFLLCLMMREVLFYYSHRLLHTRSLYARIHKLHHRFTAPVALAAQYAHPVEHLVANVVPVALPPQILRTHILTNWAFLAFELVETATVHSGYDFLRGSARMHDLHHEKFLVNFGSLGWLDWLHGTGEGNLGKKVAVD</sequence>
<dbReference type="PANTHER" id="PTHR11863">
    <property type="entry name" value="STEROL DESATURASE"/>
    <property type="match status" value="1"/>
</dbReference>
<dbReference type="STRING" id="1745343.A0A2J6PGY7"/>
<feature type="domain" description="Fatty acid hydroxylase" evidence="5">
    <location>
        <begin position="119"/>
        <end position="242"/>
    </location>
</feature>
<dbReference type="InterPro" id="IPR050307">
    <property type="entry name" value="Sterol_Desaturase_Related"/>
</dbReference>
<proteinExistence type="predicted"/>
<dbReference type="GO" id="GO:0005506">
    <property type="term" value="F:iron ion binding"/>
    <property type="evidence" value="ECO:0007669"/>
    <property type="project" value="InterPro"/>
</dbReference>
<dbReference type="InterPro" id="IPR006694">
    <property type="entry name" value="Fatty_acid_hydroxylase"/>
</dbReference>
<dbReference type="GO" id="GO:0016020">
    <property type="term" value="C:membrane"/>
    <property type="evidence" value="ECO:0007669"/>
    <property type="project" value="UniProtKB-SubCell"/>
</dbReference>
<keyword evidence="4" id="KW-0472">Membrane</keyword>
<evidence type="ECO:0000313" key="6">
    <source>
        <dbReference type="EMBL" id="PMD13311.1"/>
    </source>
</evidence>
<evidence type="ECO:0000313" key="7">
    <source>
        <dbReference type="Proteomes" id="UP000235672"/>
    </source>
</evidence>
<evidence type="ECO:0000256" key="1">
    <source>
        <dbReference type="ARBA" id="ARBA00004370"/>
    </source>
</evidence>
<evidence type="ECO:0000256" key="2">
    <source>
        <dbReference type="ARBA" id="ARBA00022692"/>
    </source>
</evidence>
<name>A0A2J6PGY7_9HELO</name>
<evidence type="ECO:0000256" key="3">
    <source>
        <dbReference type="ARBA" id="ARBA00022989"/>
    </source>
</evidence>
<reference evidence="6 7" key="1">
    <citation type="submission" date="2016-05" db="EMBL/GenBank/DDBJ databases">
        <title>A degradative enzymes factory behind the ericoid mycorrhizal symbiosis.</title>
        <authorList>
            <consortium name="DOE Joint Genome Institute"/>
            <person name="Martino E."/>
            <person name="Morin E."/>
            <person name="Grelet G."/>
            <person name="Kuo A."/>
            <person name="Kohler A."/>
            <person name="Daghino S."/>
            <person name="Barry K."/>
            <person name="Choi C."/>
            <person name="Cichocki N."/>
            <person name="Clum A."/>
            <person name="Copeland A."/>
            <person name="Hainaut M."/>
            <person name="Haridas S."/>
            <person name="Labutti K."/>
            <person name="Lindquist E."/>
            <person name="Lipzen A."/>
            <person name="Khouja H.-R."/>
            <person name="Murat C."/>
            <person name="Ohm R."/>
            <person name="Olson A."/>
            <person name="Spatafora J."/>
            <person name="Veneault-Fourrey C."/>
            <person name="Henrissat B."/>
            <person name="Grigoriev I."/>
            <person name="Martin F."/>
            <person name="Perotto S."/>
        </authorList>
    </citation>
    <scope>NUCLEOTIDE SEQUENCE [LARGE SCALE GENOMIC DNA]</scope>
    <source>
        <strain evidence="6 7">UAMH 7357</strain>
    </source>
</reference>
<dbReference type="GO" id="GO:0016491">
    <property type="term" value="F:oxidoreductase activity"/>
    <property type="evidence" value="ECO:0007669"/>
    <property type="project" value="InterPro"/>
</dbReference>
<protein>
    <submittedName>
        <fullName evidence="6">Putative C-4 methylsterol oxidase</fullName>
    </submittedName>
</protein>
<dbReference type="Proteomes" id="UP000235672">
    <property type="component" value="Unassembled WGS sequence"/>
</dbReference>
<keyword evidence="2" id="KW-0812">Transmembrane</keyword>
<dbReference type="GO" id="GO:0008610">
    <property type="term" value="P:lipid biosynthetic process"/>
    <property type="evidence" value="ECO:0007669"/>
    <property type="project" value="InterPro"/>
</dbReference>
<accession>A0A2J6PGY7</accession>
<gene>
    <name evidence="6" type="ORF">NA56DRAFT_638036</name>
</gene>
<evidence type="ECO:0000256" key="4">
    <source>
        <dbReference type="ARBA" id="ARBA00023136"/>
    </source>
</evidence>
<comment type="subcellular location">
    <subcellularLocation>
        <location evidence="1">Membrane</location>
    </subcellularLocation>
</comment>
<keyword evidence="3" id="KW-1133">Transmembrane helix</keyword>
<dbReference type="OrthoDB" id="408954at2759"/>
<organism evidence="6 7">
    <name type="scientific">Hyaloscypha hepaticicola</name>
    <dbReference type="NCBI Taxonomy" id="2082293"/>
    <lineage>
        <taxon>Eukaryota</taxon>
        <taxon>Fungi</taxon>
        <taxon>Dikarya</taxon>
        <taxon>Ascomycota</taxon>
        <taxon>Pezizomycotina</taxon>
        <taxon>Leotiomycetes</taxon>
        <taxon>Helotiales</taxon>
        <taxon>Hyaloscyphaceae</taxon>
        <taxon>Hyaloscypha</taxon>
    </lineage>
</organism>
<dbReference type="EMBL" id="KZ613533">
    <property type="protein sequence ID" value="PMD13311.1"/>
    <property type="molecule type" value="Genomic_DNA"/>
</dbReference>